<evidence type="ECO:0000313" key="3">
    <source>
        <dbReference type="Proteomes" id="UP001597211"/>
    </source>
</evidence>
<feature type="domain" description="SnoaL-like" evidence="1">
    <location>
        <begin position="11"/>
        <end position="112"/>
    </location>
</feature>
<sequence>MNRDQAIGLITSYFESWVEQNADQFRRTIHEDGVVRECTGAVIQGKHQLERWFTEWNESGNKVLYWNIHHIGYDPEKLSAFVEWSFKCCFEGIEYEWDGASVVYFRDALIVELNEYEMKREKFHPYQ</sequence>
<dbReference type="InterPro" id="IPR032710">
    <property type="entry name" value="NTF2-like_dom_sf"/>
</dbReference>
<evidence type="ECO:0000313" key="2">
    <source>
        <dbReference type="EMBL" id="MFD1181598.1"/>
    </source>
</evidence>
<dbReference type="Pfam" id="PF12680">
    <property type="entry name" value="SnoaL_2"/>
    <property type="match status" value="1"/>
</dbReference>
<accession>A0ABW3SAJ0</accession>
<protein>
    <submittedName>
        <fullName evidence="2">Nuclear transport factor 2 family protein</fullName>
    </submittedName>
</protein>
<dbReference type="SUPFAM" id="SSF54427">
    <property type="entry name" value="NTF2-like"/>
    <property type="match status" value="1"/>
</dbReference>
<dbReference type="EMBL" id="JBHTKZ010000014">
    <property type="protein sequence ID" value="MFD1181598.1"/>
    <property type="molecule type" value="Genomic_DNA"/>
</dbReference>
<evidence type="ECO:0000259" key="1">
    <source>
        <dbReference type="Pfam" id="PF12680"/>
    </source>
</evidence>
<comment type="caution">
    <text evidence="2">The sequence shown here is derived from an EMBL/GenBank/DDBJ whole genome shotgun (WGS) entry which is preliminary data.</text>
</comment>
<dbReference type="Gene3D" id="3.10.450.50">
    <property type="match status" value="1"/>
</dbReference>
<dbReference type="InterPro" id="IPR037401">
    <property type="entry name" value="SnoaL-like"/>
</dbReference>
<name>A0ABW3SAJ0_9BACL</name>
<organism evidence="2 3">
    <name type="scientific">Paenibacillus timonensis</name>
    <dbReference type="NCBI Taxonomy" id="225915"/>
    <lineage>
        <taxon>Bacteria</taxon>
        <taxon>Bacillati</taxon>
        <taxon>Bacillota</taxon>
        <taxon>Bacilli</taxon>
        <taxon>Bacillales</taxon>
        <taxon>Paenibacillaceae</taxon>
        <taxon>Paenibacillus</taxon>
    </lineage>
</organism>
<dbReference type="RefSeq" id="WP_240268627.1">
    <property type="nucleotide sequence ID" value="NZ_JAKSXN010000014.1"/>
</dbReference>
<dbReference type="Proteomes" id="UP001597211">
    <property type="component" value="Unassembled WGS sequence"/>
</dbReference>
<reference evidence="3" key="1">
    <citation type="journal article" date="2019" name="Int. J. Syst. Evol. Microbiol.">
        <title>The Global Catalogue of Microorganisms (GCM) 10K type strain sequencing project: providing services to taxonomists for standard genome sequencing and annotation.</title>
        <authorList>
            <consortium name="The Broad Institute Genomics Platform"/>
            <consortium name="The Broad Institute Genome Sequencing Center for Infectious Disease"/>
            <person name="Wu L."/>
            <person name="Ma J."/>
        </authorList>
    </citation>
    <scope>NUCLEOTIDE SEQUENCE [LARGE SCALE GENOMIC DNA]</scope>
    <source>
        <strain evidence="3">CCUG 48216</strain>
    </source>
</reference>
<gene>
    <name evidence="2" type="ORF">ACFQ2Z_09525</name>
</gene>
<proteinExistence type="predicted"/>
<keyword evidence="3" id="KW-1185">Reference proteome</keyword>